<evidence type="ECO:0000256" key="1">
    <source>
        <dbReference type="SAM" id="Phobius"/>
    </source>
</evidence>
<evidence type="ECO:0000259" key="2">
    <source>
        <dbReference type="Pfam" id="PF02470"/>
    </source>
</evidence>
<dbReference type="AlphaFoldDB" id="A0A401U667"/>
<protein>
    <submittedName>
        <fullName evidence="3">MCE family protein</fullName>
    </submittedName>
</protein>
<comment type="caution">
    <text evidence="3">The sequence shown here is derived from an EMBL/GenBank/DDBJ whole genome shotgun (WGS) entry which is preliminary data.</text>
</comment>
<dbReference type="RefSeq" id="WP_127121010.1">
    <property type="nucleotide sequence ID" value="NZ_BHXQ01000001.1"/>
</dbReference>
<dbReference type="InterPro" id="IPR003399">
    <property type="entry name" value="Mce/MlaD"/>
</dbReference>
<feature type="domain" description="Mce/MlaD" evidence="2">
    <location>
        <begin position="43"/>
        <end position="115"/>
    </location>
</feature>
<dbReference type="EMBL" id="BHXQ01000001">
    <property type="protein sequence ID" value="GCC50369.1"/>
    <property type="molecule type" value="Genomic_DNA"/>
</dbReference>
<reference evidence="3 4" key="1">
    <citation type="submission" date="2018-11" db="EMBL/GenBank/DDBJ databases">
        <title>Chryseotalea sanarue gen. nov., sp., nov., a member of the family Cytophagaceae, isolated from a brackish lake in Hamamatsu Japan.</title>
        <authorList>
            <person name="Maejima Y."/>
            <person name="Iino T."/>
            <person name="Muraguchi Y."/>
            <person name="Fukuda K."/>
            <person name="Ohkuma M."/>
            <person name="Moriuchi R."/>
            <person name="Dohra H."/>
            <person name="Kimbara K."/>
            <person name="Shintani M."/>
        </authorList>
    </citation>
    <scope>NUCLEOTIDE SEQUENCE [LARGE SCALE GENOMIC DNA]</scope>
    <source>
        <strain evidence="3 4">Ys</strain>
    </source>
</reference>
<dbReference type="PANTHER" id="PTHR33371:SF4">
    <property type="entry name" value="INTERMEMBRANE PHOSPHOLIPID TRANSPORT SYSTEM BINDING PROTEIN MLAD"/>
    <property type="match status" value="1"/>
</dbReference>
<keyword evidence="1" id="KW-0472">Membrane</keyword>
<proteinExistence type="predicted"/>
<evidence type="ECO:0000313" key="4">
    <source>
        <dbReference type="Proteomes" id="UP000288227"/>
    </source>
</evidence>
<feature type="transmembrane region" description="Helical" evidence="1">
    <location>
        <begin position="9"/>
        <end position="31"/>
    </location>
</feature>
<keyword evidence="1" id="KW-0812">Transmembrane</keyword>
<name>A0A401U667_9BACT</name>
<dbReference type="Proteomes" id="UP000288227">
    <property type="component" value="Unassembled WGS sequence"/>
</dbReference>
<organism evidence="3 4">
    <name type="scientific">Chryseotalea sanaruensis</name>
    <dbReference type="NCBI Taxonomy" id="2482724"/>
    <lineage>
        <taxon>Bacteria</taxon>
        <taxon>Pseudomonadati</taxon>
        <taxon>Bacteroidota</taxon>
        <taxon>Cytophagia</taxon>
        <taxon>Cytophagales</taxon>
        <taxon>Chryseotaleaceae</taxon>
        <taxon>Chryseotalea</taxon>
    </lineage>
</organism>
<keyword evidence="1" id="KW-1133">Transmembrane helix</keyword>
<dbReference type="Pfam" id="PF02470">
    <property type="entry name" value="MlaD"/>
    <property type="match status" value="1"/>
</dbReference>
<gene>
    <name evidence="3" type="ORF">SanaruYs_05840</name>
</gene>
<dbReference type="InterPro" id="IPR052336">
    <property type="entry name" value="MlaD_Phospholipid_Transporter"/>
</dbReference>
<dbReference type="OrthoDB" id="9771725at2"/>
<sequence>MRESPNRRAVIVGLFVFVGLIFLISGILMVGNLHEPFKKKMVIVSFFEDVNGLQTGNNIWLSGVKVGTVKEILFYSRSSVEVRMSVDVKAQGYIRKDAKVKLSTDGFIGNKIVVIYGGSEMVAAVQEGDTLEVEKSVSQVDMLKVLQESNKNLKSMTNDLRIISKRMVSGEGSMGKLLNDNSLYNNVNLAIQSIQQTSSNAQKFLLNLNRYAAQLNQEGTLANDLATDTVVFNSISGIVQQIKQIADTTLLIVTQLKAISSDSTTAIGMLMHDKAEGARLKLILKNLESSSKNLDIDLKAAQFSFLLRKGIKKQKQE</sequence>
<accession>A0A401U667</accession>
<dbReference type="PANTHER" id="PTHR33371">
    <property type="entry name" value="INTERMEMBRANE PHOSPHOLIPID TRANSPORT SYSTEM BINDING PROTEIN MLAD-RELATED"/>
    <property type="match status" value="1"/>
</dbReference>
<evidence type="ECO:0000313" key="3">
    <source>
        <dbReference type="EMBL" id="GCC50369.1"/>
    </source>
</evidence>
<keyword evidence="4" id="KW-1185">Reference proteome</keyword>